<dbReference type="VEuPathDB" id="FungiDB:FUN_011519"/>
<dbReference type="VEuPathDB" id="FungiDB:RhiirFUN_014560"/>
<protein>
    <submittedName>
        <fullName evidence="1">Uncharacterized protein</fullName>
    </submittedName>
</protein>
<organism evidence="1 2">
    <name type="scientific">Rhizophagus irregularis</name>
    <dbReference type="NCBI Taxonomy" id="588596"/>
    <lineage>
        <taxon>Eukaryota</taxon>
        <taxon>Fungi</taxon>
        <taxon>Fungi incertae sedis</taxon>
        <taxon>Mucoromycota</taxon>
        <taxon>Glomeromycotina</taxon>
        <taxon>Glomeromycetes</taxon>
        <taxon>Glomerales</taxon>
        <taxon>Glomeraceae</taxon>
        <taxon>Rhizophagus</taxon>
    </lineage>
</organism>
<accession>A0A2I1HBC2</accession>
<dbReference type="Proteomes" id="UP000234323">
    <property type="component" value="Unassembled WGS sequence"/>
</dbReference>
<dbReference type="AlphaFoldDB" id="A0A2I1HBC2"/>
<evidence type="ECO:0000313" key="2">
    <source>
        <dbReference type="Proteomes" id="UP000234323"/>
    </source>
</evidence>
<comment type="caution">
    <text evidence="1">The sequence shown here is derived from an EMBL/GenBank/DDBJ whole genome shotgun (WGS) entry which is preliminary data.</text>
</comment>
<reference evidence="1 2" key="1">
    <citation type="submission" date="2015-10" db="EMBL/GenBank/DDBJ databases">
        <title>Genome analyses suggest a sexual origin of heterokaryosis in a supposedly ancient asexual fungus.</title>
        <authorList>
            <person name="Ropars J."/>
            <person name="Sedzielewska K."/>
            <person name="Noel J."/>
            <person name="Charron P."/>
            <person name="Farinelli L."/>
            <person name="Marton T."/>
            <person name="Kruger M."/>
            <person name="Pelin A."/>
            <person name="Brachmann A."/>
            <person name="Corradi N."/>
        </authorList>
    </citation>
    <scope>NUCLEOTIDE SEQUENCE [LARGE SCALE GENOMIC DNA]</scope>
    <source>
        <strain evidence="1 2">A4</strain>
    </source>
</reference>
<keyword evidence="2" id="KW-1185">Reference proteome</keyword>
<dbReference type="EMBL" id="LLXI01002091">
    <property type="protein sequence ID" value="PKY56183.1"/>
    <property type="molecule type" value="Genomic_DNA"/>
</dbReference>
<sequence>MVMRFDSLLLGSWLVIPGEFLPDDDLLQREENKKTKNLGGDDLIEVIDDDYESDDIEARIFDEEDDLMISRKLNLDANAFIKDLDEIIEDSDNIDMEEENIQDIVISENESSIEWDPDIEADKIIDDM</sequence>
<name>A0A2I1HBC2_9GLOM</name>
<proteinExistence type="predicted"/>
<gene>
    <name evidence="1" type="ORF">RhiirA4_428059</name>
</gene>
<evidence type="ECO:0000313" key="1">
    <source>
        <dbReference type="EMBL" id="PKY56183.1"/>
    </source>
</evidence>
<dbReference type="VEuPathDB" id="FungiDB:RhiirA1_473865"/>